<dbReference type="InterPro" id="IPR045517">
    <property type="entry name" value="Glyoxalase_8"/>
</dbReference>
<accession>A0ABY8IHL9</accession>
<reference evidence="2" key="2">
    <citation type="journal article" date="2023" name="MicrobiologyOpen">
        <title>Genomics of the tumorigenes clade of the family Rhizobiaceae and description of Rhizobium rhododendri sp. nov.</title>
        <authorList>
            <person name="Kuzmanovic N."/>
            <person name="diCenzo G.C."/>
            <person name="Bunk B."/>
            <person name="Sproeer C."/>
            <person name="Fruehling A."/>
            <person name="Neumann-Schaal M."/>
            <person name="Overmann J."/>
            <person name="Smalla K."/>
        </authorList>
    </citation>
    <scope>NUCLEOTIDE SEQUENCE</scope>
    <source>
        <strain evidence="2">Rho-6.2</strain>
    </source>
</reference>
<protein>
    <submittedName>
        <fullName evidence="2">Glyoxalase superfamily protein</fullName>
    </submittedName>
</protein>
<feature type="domain" description="Glyoxalase-related protein" evidence="1">
    <location>
        <begin position="3"/>
        <end position="138"/>
    </location>
</feature>
<dbReference type="RefSeq" id="WP_142823982.1">
    <property type="nucleotide sequence ID" value="NZ_CP117267.1"/>
</dbReference>
<gene>
    <name evidence="2" type="ORF">PR018_00900</name>
</gene>
<name>A0ABY8IHL9_9HYPH</name>
<organism evidence="2 3">
    <name type="scientific">Rhizobium rhododendri</name>
    <dbReference type="NCBI Taxonomy" id="2506430"/>
    <lineage>
        <taxon>Bacteria</taxon>
        <taxon>Pseudomonadati</taxon>
        <taxon>Pseudomonadota</taxon>
        <taxon>Alphaproteobacteria</taxon>
        <taxon>Hyphomicrobiales</taxon>
        <taxon>Rhizobiaceae</taxon>
        <taxon>Rhizobium/Agrobacterium group</taxon>
        <taxon>Rhizobium</taxon>
    </lineage>
</organism>
<dbReference type="EMBL" id="CP117267">
    <property type="protein sequence ID" value="WFS23117.1"/>
    <property type="molecule type" value="Genomic_DNA"/>
</dbReference>
<keyword evidence="3" id="KW-1185">Reference proteome</keyword>
<evidence type="ECO:0000313" key="2">
    <source>
        <dbReference type="EMBL" id="WFS23117.1"/>
    </source>
</evidence>
<dbReference type="Proteomes" id="UP000318939">
    <property type="component" value="Chromosome"/>
</dbReference>
<proteinExistence type="predicted"/>
<evidence type="ECO:0000259" key="1">
    <source>
        <dbReference type="Pfam" id="PF20066"/>
    </source>
</evidence>
<dbReference type="Pfam" id="PF20066">
    <property type="entry name" value="Glyoxalase_8"/>
    <property type="match status" value="1"/>
</dbReference>
<evidence type="ECO:0000313" key="3">
    <source>
        <dbReference type="Proteomes" id="UP000318939"/>
    </source>
</evidence>
<reference evidence="2" key="1">
    <citation type="journal article" date="2019" name="Phytopathology">
        <title>A Novel Group of Rhizobium tumorigenes-Like Agrobacteria Associated with Crown Gall Disease of Rhododendron and Blueberry.</title>
        <authorList>
            <person name="Kuzmanovic N."/>
            <person name="Behrens P."/>
            <person name="Idczak E."/>
            <person name="Wagner S."/>
            <person name="Gotz M."/>
            <person name="Sproer C."/>
            <person name="Bunk B."/>
            <person name="Overmann J."/>
            <person name="Smalla K."/>
        </authorList>
    </citation>
    <scope>NUCLEOTIDE SEQUENCE</scope>
    <source>
        <strain evidence="2">Rho-6.2</strain>
    </source>
</reference>
<sequence length="140" mass="15184">MTVRTIAEAKAQANKLKTALALQGLSLGHGQALEVIAHQSDARDWNTLSARLAKAVPAPFFLRQRVQGRYLGQVFKGAINALSSTGKYYSVSIRLDEPVDTVTFAGFSNMRRMVRGVIDGNGNSIRKTSNGTFHLVLAPL</sequence>